<evidence type="ECO:0000313" key="2">
    <source>
        <dbReference type="Proteomes" id="UP001150603"/>
    </source>
</evidence>
<proteinExistence type="predicted"/>
<evidence type="ECO:0000313" key="1">
    <source>
        <dbReference type="EMBL" id="KAJ1948470.1"/>
    </source>
</evidence>
<sequence length="550" mass="58344">MVTTRGSASESAVPATPPAQTGEAASSRASPISHRLRSRDRSGASAESDTTAEFLSPTQQLQKRNGLRSEDADEAAATTPARRSTRSSAAKKTTADDDVAEAADETPTSRRARRTSTRRSASNTSAGSSGDNPLTPTRRTTRSTSRTPAKKAEPKTSADTSVSEVAPVSPPPRTRRAGRQTRKQPAAEDSAGDGDVEMSEEATTPHTQDAPAVELPPPHPDLSGISSKLAAAAAVLDRSLSADGHSVDEGSFHTAPESPEKKLKEAEDKNNEDISDLSDVADPHFSDAPDVPETVPKGKHKTFGSDAEDDDDEDDAPEALPARQPEIAADEESDDDDDAAPEIVSAKKPQAEEAEESTPADAGEQIAKKKHRRRHRKHAAPAAVSEAIATAIETVAESLTKPTHVLPSEIPAELRLDPAKPARTGASAAPKRPAAGQKLDASLLADFAKESSGQHTRVFDDAPRKKRKQCNKTRSAEPARKGERLVSGIRVVAAAPASRMSLLESLTQEVPKSVKRFYKERHGGRRVPRSDPLEGIARGHGKPAVAFLKK</sequence>
<name>A0ACC1JDQ7_9FUNG</name>
<dbReference type="Proteomes" id="UP001150603">
    <property type="component" value="Unassembled WGS sequence"/>
</dbReference>
<comment type="caution">
    <text evidence="1">The sequence shown here is derived from an EMBL/GenBank/DDBJ whole genome shotgun (WGS) entry which is preliminary data.</text>
</comment>
<reference evidence="1" key="1">
    <citation type="submission" date="2022-07" db="EMBL/GenBank/DDBJ databases">
        <title>Phylogenomic reconstructions and comparative analyses of Kickxellomycotina fungi.</title>
        <authorList>
            <person name="Reynolds N.K."/>
            <person name="Stajich J.E."/>
            <person name="Barry K."/>
            <person name="Grigoriev I.V."/>
            <person name="Crous P."/>
            <person name="Smith M.E."/>
        </authorList>
    </citation>
    <scope>NUCLEOTIDE SEQUENCE</scope>
    <source>
        <strain evidence="1">NRRL 5244</strain>
    </source>
</reference>
<dbReference type="EMBL" id="JANBPW010000725">
    <property type="protein sequence ID" value="KAJ1948470.1"/>
    <property type="molecule type" value="Genomic_DNA"/>
</dbReference>
<keyword evidence="2" id="KW-1185">Reference proteome</keyword>
<organism evidence="1 2">
    <name type="scientific">Linderina macrospora</name>
    <dbReference type="NCBI Taxonomy" id="4868"/>
    <lineage>
        <taxon>Eukaryota</taxon>
        <taxon>Fungi</taxon>
        <taxon>Fungi incertae sedis</taxon>
        <taxon>Zoopagomycota</taxon>
        <taxon>Kickxellomycotina</taxon>
        <taxon>Kickxellomycetes</taxon>
        <taxon>Kickxellales</taxon>
        <taxon>Kickxellaceae</taxon>
        <taxon>Linderina</taxon>
    </lineage>
</organism>
<gene>
    <name evidence="1" type="ORF">FBU59_001578</name>
</gene>
<accession>A0ACC1JDQ7</accession>
<protein>
    <submittedName>
        <fullName evidence="1">Uncharacterized protein</fullName>
    </submittedName>
</protein>